<evidence type="ECO:0000256" key="3">
    <source>
        <dbReference type="ARBA" id="ARBA00022670"/>
    </source>
</evidence>
<gene>
    <name evidence="12" type="ORF">B0I36DRAFT_416058</name>
</gene>
<evidence type="ECO:0000256" key="4">
    <source>
        <dbReference type="ARBA" id="ARBA00022786"/>
    </source>
</evidence>
<dbReference type="Pfam" id="PF12359">
    <property type="entry name" value="DUF3645"/>
    <property type="match status" value="1"/>
</dbReference>
<feature type="domain" description="DUF6606" evidence="11">
    <location>
        <begin position="17"/>
        <end position="294"/>
    </location>
</feature>
<dbReference type="EMBL" id="JAGTJQ010000009">
    <property type="protein sequence ID" value="KAH7024585.1"/>
    <property type="molecule type" value="Genomic_DNA"/>
</dbReference>
<feature type="coiled-coil region" evidence="7">
    <location>
        <begin position="591"/>
        <end position="618"/>
    </location>
</feature>
<feature type="region of interest" description="Disordered" evidence="8">
    <location>
        <begin position="2575"/>
        <end position="2594"/>
    </location>
</feature>
<evidence type="ECO:0000256" key="5">
    <source>
        <dbReference type="ARBA" id="ARBA00022801"/>
    </source>
</evidence>
<name>A0A9P8XYU4_9PEZI</name>
<dbReference type="GO" id="GO:0006508">
    <property type="term" value="P:proteolysis"/>
    <property type="evidence" value="ECO:0007669"/>
    <property type="project" value="UniProtKB-KW"/>
</dbReference>
<dbReference type="OrthoDB" id="3182339at2759"/>
<dbReference type="GO" id="GO:0004843">
    <property type="term" value="F:cysteine-type deubiquitinase activity"/>
    <property type="evidence" value="ECO:0007669"/>
    <property type="project" value="UniProtKB-EC"/>
</dbReference>
<evidence type="ECO:0000259" key="10">
    <source>
        <dbReference type="Pfam" id="PF12359"/>
    </source>
</evidence>
<accession>A0A9P8XYU4</accession>
<evidence type="ECO:0000256" key="8">
    <source>
        <dbReference type="SAM" id="MobiDB-lite"/>
    </source>
</evidence>
<feature type="compositionally biased region" description="Low complexity" evidence="8">
    <location>
        <begin position="2575"/>
        <end position="2591"/>
    </location>
</feature>
<feature type="domain" description="DUF3645" evidence="10">
    <location>
        <begin position="2384"/>
        <end position="2417"/>
    </location>
</feature>
<dbReference type="Pfam" id="PF12340">
    <property type="entry name" value="DUF3638"/>
    <property type="match status" value="1"/>
</dbReference>
<evidence type="ECO:0000313" key="12">
    <source>
        <dbReference type="EMBL" id="KAH7024585.1"/>
    </source>
</evidence>
<dbReference type="PANTHER" id="PTHR13367">
    <property type="entry name" value="UBIQUITIN THIOESTERASE"/>
    <property type="match status" value="1"/>
</dbReference>
<dbReference type="RefSeq" id="XP_046008133.1">
    <property type="nucleotide sequence ID" value="XM_046162065.1"/>
</dbReference>
<dbReference type="InterPro" id="IPR022099">
    <property type="entry name" value="DUF3638"/>
</dbReference>
<feature type="domain" description="DUF3638" evidence="9">
    <location>
        <begin position="2036"/>
        <end position="2259"/>
    </location>
</feature>
<dbReference type="InterPro" id="IPR022105">
    <property type="entry name" value="DUF3645"/>
</dbReference>
<dbReference type="Proteomes" id="UP000756346">
    <property type="component" value="Unassembled WGS sequence"/>
</dbReference>
<evidence type="ECO:0000259" key="11">
    <source>
        <dbReference type="Pfam" id="PF20255"/>
    </source>
</evidence>
<evidence type="ECO:0000313" key="13">
    <source>
        <dbReference type="Proteomes" id="UP000756346"/>
    </source>
</evidence>
<dbReference type="Pfam" id="PF20255">
    <property type="entry name" value="DUF6606"/>
    <property type="match status" value="1"/>
</dbReference>
<keyword evidence="4" id="KW-0833">Ubl conjugation pathway</keyword>
<comment type="caution">
    <text evidence="12">The sequence shown here is derived from an EMBL/GenBank/DDBJ whole genome shotgun (WGS) entry which is preliminary data.</text>
</comment>
<evidence type="ECO:0000256" key="1">
    <source>
        <dbReference type="ARBA" id="ARBA00000707"/>
    </source>
</evidence>
<evidence type="ECO:0000256" key="6">
    <source>
        <dbReference type="ARBA" id="ARBA00022807"/>
    </source>
</evidence>
<organism evidence="12 13">
    <name type="scientific">Microdochium trichocladiopsis</name>
    <dbReference type="NCBI Taxonomy" id="1682393"/>
    <lineage>
        <taxon>Eukaryota</taxon>
        <taxon>Fungi</taxon>
        <taxon>Dikarya</taxon>
        <taxon>Ascomycota</taxon>
        <taxon>Pezizomycotina</taxon>
        <taxon>Sordariomycetes</taxon>
        <taxon>Xylariomycetidae</taxon>
        <taxon>Xylariales</taxon>
        <taxon>Microdochiaceae</taxon>
        <taxon>Microdochium</taxon>
    </lineage>
</organism>
<evidence type="ECO:0000259" key="9">
    <source>
        <dbReference type="Pfam" id="PF12340"/>
    </source>
</evidence>
<dbReference type="EC" id="3.4.19.12" evidence="2"/>
<keyword evidence="5" id="KW-0378">Hydrolase</keyword>
<keyword evidence="7" id="KW-0175">Coiled coil</keyword>
<dbReference type="PANTHER" id="PTHR13367:SF34">
    <property type="match status" value="1"/>
</dbReference>
<keyword evidence="13" id="KW-1185">Reference proteome</keyword>
<keyword evidence="6" id="KW-0788">Thiol protease</keyword>
<reference evidence="12" key="1">
    <citation type="journal article" date="2021" name="Nat. Commun.">
        <title>Genetic determinants of endophytism in the Arabidopsis root mycobiome.</title>
        <authorList>
            <person name="Mesny F."/>
            <person name="Miyauchi S."/>
            <person name="Thiergart T."/>
            <person name="Pickel B."/>
            <person name="Atanasova L."/>
            <person name="Karlsson M."/>
            <person name="Huettel B."/>
            <person name="Barry K.W."/>
            <person name="Haridas S."/>
            <person name="Chen C."/>
            <person name="Bauer D."/>
            <person name="Andreopoulos W."/>
            <person name="Pangilinan J."/>
            <person name="LaButti K."/>
            <person name="Riley R."/>
            <person name="Lipzen A."/>
            <person name="Clum A."/>
            <person name="Drula E."/>
            <person name="Henrissat B."/>
            <person name="Kohler A."/>
            <person name="Grigoriev I.V."/>
            <person name="Martin F.M."/>
            <person name="Hacquard S."/>
        </authorList>
    </citation>
    <scope>NUCLEOTIDE SEQUENCE</scope>
    <source>
        <strain evidence="12">MPI-CAGE-CH-0230</strain>
    </source>
</reference>
<evidence type="ECO:0000256" key="7">
    <source>
        <dbReference type="SAM" id="Coils"/>
    </source>
</evidence>
<dbReference type="InterPro" id="IPR046541">
    <property type="entry name" value="DUF6606"/>
</dbReference>
<dbReference type="GeneID" id="70191611"/>
<comment type="catalytic activity">
    <reaction evidence="1">
        <text>Thiol-dependent hydrolysis of ester, thioester, amide, peptide and isopeptide bonds formed by the C-terminal Gly of ubiquitin (a 76-residue protein attached to proteins as an intracellular targeting signal).</text>
        <dbReference type="EC" id="3.4.19.12"/>
    </reaction>
</comment>
<dbReference type="InterPro" id="IPR051346">
    <property type="entry name" value="OTU_Deubiquitinase"/>
</dbReference>
<evidence type="ECO:0000256" key="2">
    <source>
        <dbReference type="ARBA" id="ARBA00012759"/>
    </source>
</evidence>
<sequence>MAPAKAGMTREGILYAINHLFLPPQLPQTHDYSQAHVRSLVEFLAQTLQDFEKNSDGAHQSITKEAAHVVLTFSKLHAIGDSQVSVQPEMLATSLRDLCTKGGFMLLQITSQNAGMLITRVANDIHFELFELTPSNGSIYDTKGRLIRTFPGQAIAVPVSSLQKDDVMETLVLAISKMSGQSTALSQPTSKKAGATVGEIRHSVNPCIVTYYLSSILLALGSSVRVQAINKKMREEIMYKSSLIPWTRSPTWLLLRVGFHLTMSRLEAKVDSSAAKLKAPAYKEFTAFLMAALLREALKQDIESDLLTTMTAKVSRRLRKLGANANSWLQEYSSDVIRETNHILEGRWKVICKNDARKPDYASLPTLDFHKDAFASLPDLDKYLETVTQLNLREQSATFSPKYTLNLLDSERLPRISAGANNYHDFQLAAFESWVESSLDHWLQRNLSDPTTCDKLHRLLYDYHTAAQNPYQNNPEATSLMILTCLELWIACNKSALEICTVLGEYHDASVQPSLIRALLQSLILPHKSQLERLQRIESYLDVCSSNSKAAMPSIFDSFGKKNAFYVRHFQSYEEQQRLYGHIELQATNTRRKKEVELANLRSKYSNLKAQADNMSCTFRTFINRRGYEITAHDDRNCSKCKLVGEYQSLQIGVHEWPLPKDPLKAQNAVFELAPTEWFPAWRDATAFLLFKVLSLSYQVESRARQMHVLSEYEGLRHFYSGPASQNITAISQAKSFLSSHYRTIKIGSITSDSQVLVDHALHYEYFNTSARVFGGPATLTDTIPRRCMLKLPVKDLAMQPFLYRPANNSCGPTPNVVIASQHECPQHMTLAEFRELCALPLGFKLQWQNMLRQLHAPSVDFNQLSTFVFHAQCITQAGPPFADNVLRASHAILSDPVFSRTLLDGVVTATSRVAESWQSVEALRTFILIATRTLQLTTDPITVPQCVEYLASARNTVLGWAISLRDKARASTDTRIRNNFRHRAARCALICSMSFDMDQGHISSALQSSVAASQFLQCSLIAREGTDSESGSDSHDGLTWQWKRLSHRAFRILSDCITGGSRALDDAISSSWSGHRAQKNWAPVSSQYPEWLVGSACEMGAPVVRFNLLTGELLVNGLPLNRLPSDYESHSTYRTLFGRSIVEVMPKGSHGFPFSTNVPFAGYDVEFALNSGELYVRATKGDRVLYYVPSRLLSGSYPEAFINDYVHFYDETTQTVSLRPLKKPWDVPRQPWTLSHEAAGGRWQLCKDNMTVISLRTPTSKTLANILGTLEKEARIHCVLSANHRRLDIELPVLRSRFSLEAGDTAVSCRDFRGMVVDEDQQIGTLVGLFNKLVLKSTSSSSDRIVLVPNGTPQVKRTPAHVSLQITEGPSTCLYAYRVDTLLGRLVDGGDLQSKLFLCLLHALTSFCMPDRLTSRTGTEEALRILQSAAVQSANGLKQMSISLLTMIADLTPKREFYPQHLRVMQTMYFDNKIGMLAQHDGFVEQAQALLDQATNNKFFHESHPETASVDLYSGIDRGLLARHKIRVAQFRVSTFGAEDHDTAHDLVYKARDVVQDSAIATATYAVADTLHTIRVNPHVAVVSDLVMHIWRFLEKLPVANGSADLDTRELAYDAKWFMPWSTATKPFIVKNWLKLHRLLSQPATKKKWLTLTTWLASLSCAEEADETIVHVLTTFSTCSSRMSQVTLPTSSTQFALSRGRAFKREDVLQTVRDRKRSFDPLKDIIETRREYESLQDFHNRGRTAWQTRAEKVAQDLTTHFGDQWPCAVPAAPTGTALADAEKYFQWGPSVMSEVSGLFRLWFENLKFFQYLQQICAIVSRDKCTVVKPVRPALKILPTLPHGSRGYVSPTDLFDRSTPPRLTPAPSSLPETLSVSSRANNSVVTLARSRLRILTGSLQAMAQSKYENSYIANLESSLAALEQGQFLQKALAADFFKMRGILESHLAACQNHVDSLYDRMTQAMTNDVADTYQLPRLSPVLLLERLNRKHWASLSEDWKKILIEYGVGLTRLQRAQRLLRARGAALVKELQNDGHANWDPAEHPEWLLLEIEGSILIRGVQVDIATHMQSPAHGKNAVMQLNMGEGKSSVIVPMLVTSLADGNNLMRVIVAKPQSKQMVHMLVSKLGGLVDRQVFHLPFSRAIKVGQPEINAIKELLSRCRDQGGVLLVQPEHILSFQLMGIEHKISQKHRTSDQLLQLHDFMRRHSRDVVDESDENFSPKFELVYSLGLQQPIDHSPERWTCIQEVLDVVRKCLPAIQQQFPHGTDIRFGSLGCFPRTRLIEPKAVDKLLDIVADDVCRYGLMGFPIAQATQQLRRAVREYIRNPDASAETIALVERAPPVGFWAETTKNTLLLLRGLIANGILAFAFGHKRWRVDYGLDITRSPPTRLAVPYRAKDHPSARSEFSHPDVVIVLTSLSYYYQGLTNEQLGNALSHLDRSDQRADEYATWVKDADNLPGALEHLGGVNLEDPDLCSNRLFPCFRHSKAAVDYFLAHVVFTKEMKEFPHRLSASGWDIGEQKPHPTTGFSGTNDAQIVLPLSVTQTALPAQAHTNALVLQHLLQAENNVMAIQSLQPSTSDPTSSTPGHSPASTSAEQLLQMVVGMEPPVRVILDVGTQIIELDNLGVAQRWLTLLANDSGTEAAVFVDKQDNICVVDRKGRVEPLHTSPYCTQLSLCVVFLDDAHTRGTDLKLPEDYRAAVTLGANLVKDRLVQACMRMRELGRDQSVVFCVPEEIHRKINRLMGRTNPVQQVSVADVLAWSISETWHDARRNTALWANQGRRHESHSLLWAQARGEGATGPVLHRQQSRDLDFPDELAKGFLEDEAQLLETRYRPTSQQDTATCSQIALSKTERLISQRCQDLDTMGPSSAILQEEQERELAPEVEEERQLERPDKAEPLKHAVHPHVEAFVKTGSFPANSAATFIPVYDSLADSSAAKYIAKLRRSGRTGRVHCTRDFQATIKPPAVGYVSDSYQRPVQWILTSSSASASSSRALKHMVIISPYEAQSLMDTIKQSRAVTLHLYAPLLNEGFRSLDRLDLYTVPSPTPSLISASPSSSALLAPGSATPPLPHHAPPLDVDVPADVVLELDLFAGQLYFKTFAEFEALREYLLARPPLACPSVGSDGGGVDGQAIVANGEPVAVARVLDEHLVGLLNVVMMKMRRNCETIDKTHTGKALDCRLIAKDEFQE</sequence>
<proteinExistence type="predicted"/>
<keyword evidence="3" id="KW-0645">Protease</keyword>
<protein>
    <recommendedName>
        <fullName evidence="2">ubiquitinyl hydrolase 1</fullName>
        <ecNumber evidence="2">3.4.19.12</ecNumber>
    </recommendedName>
</protein>